<feature type="non-terminal residue" evidence="1">
    <location>
        <position position="1"/>
    </location>
</feature>
<dbReference type="EMBL" id="UINC01126607">
    <property type="protein sequence ID" value="SVD05196.1"/>
    <property type="molecule type" value="Genomic_DNA"/>
</dbReference>
<evidence type="ECO:0000313" key="1">
    <source>
        <dbReference type="EMBL" id="SVD05196.1"/>
    </source>
</evidence>
<reference evidence="1" key="1">
    <citation type="submission" date="2018-05" db="EMBL/GenBank/DDBJ databases">
        <authorList>
            <person name="Lanie J.A."/>
            <person name="Ng W.-L."/>
            <person name="Kazmierczak K.M."/>
            <person name="Andrzejewski T.M."/>
            <person name="Davidsen T.M."/>
            <person name="Wayne K.J."/>
            <person name="Tettelin H."/>
            <person name="Glass J.I."/>
            <person name="Rusch D."/>
            <person name="Podicherti R."/>
            <person name="Tsui H.-C.T."/>
            <person name="Winkler M.E."/>
        </authorList>
    </citation>
    <scope>NUCLEOTIDE SEQUENCE</scope>
</reference>
<evidence type="ECO:0008006" key="2">
    <source>
        <dbReference type="Google" id="ProtNLM"/>
    </source>
</evidence>
<dbReference type="AlphaFoldDB" id="A0A382S5L7"/>
<name>A0A382S5L7_9ZZZZ</name>
<sequence length="314" mass="35979">SFDAAVELAFYDKNNDEIKRTWMRPTEKISVLDAPDNCRKVVIDPDQYMPDTDRTNNTTKRGIKTHIIFDKPRYYDIDLNILPWPPTSNAYDGNSNGFFIKYGGPGGFGGISVDTWILYGDKTKRLNGILWLKKEIDNLWSLSSGRFESLIESRSGHDGISFSFIGNKNKRTRTSFEQTNIKFDVYYHNIKDIAAFNPDLYDIGEFGISKIGISKYWRPNLFSSYSIGSQVHFGSEFAKLDLKSTINKRFSKKIKTSVKINAGTFLVSENILKQYRYYISGSIIPDFENYVWDRTEENSLSIIKGFYHGGGIRG</sequence>
<feature type="non-terminal residue" evidence="1">
    <location>
        <position position="314"/>
    </location>
</feature>
<accession>A0A382S5L7</accession>
<protein>
    <recommendedName>
        <fullName evidence="2">Bacterial surface antigen (D15) domain-containing protein</fullName>
    </recommendedName>
</protein>
<proteinExistence type="predicted"/>
<gene>
    <name evidence="1" type="ORF">METZ01_LOCUS358050</name>
</gene>
<organism evidence="1">
    <name type="scientific">marine metagenome</name>
    <dbReference type="NCBI Taxonomy" id="408172"/>
    <lineage>
        <taxon>unclassified sequences</taxon>
        <taxon>metagenomes</taxon>
        <taxon>ecological metagenomes</taxon>
    </lineage>
</organism>